<organism evidence="2">
    <name type="scientific">freshwater metagenome</name>
    <dbReference type="NCBI Taxonomy" id="449393"/>
    <lineage>
        <taxon>unclassified sequences</taxon>
        <taxon>metagenomes</taxon>
        <taxon>ecological metagenomes</taxon>
    </lineage>
</organism>
<reference evidence="2" key="1">
    <citation type="submission" date="2020-05" db="EMBL/GenBank/DDBJ databases">
        <authorList>
            <person name="Chiriac C."/>
            <person name="Salcher M."/>
            <person name="Ghai R."/>
            <person name="Kavagutti S V."/>
        </authorList>
    </citation>
    <scope>NUCLEOTIDE SEQUENCE</scope>
</reference>
<evidence type="ECO:0000256" key="1">
    <source>
        <dbReference type="SAM" id="MobiDB-lite"/>
    </source>
</evidence>
<gene>
    <name evidence="2" type="ORF">UFOPK3401_01474</name>
</gene>
<proteinExistence type="predicted"/>
<feature type="compositionally biased region" description="Basic and acidic residues" evidence="1">
    <location>
        <begin position="82"/>
        <end position="91"/>
    </location>
</feature>
<accession>A0A6J7EJP0</accession>
<sequence>MTKWLLFLAWALAATIAVSGGFASIALVDSRLGVEGDKPSASANNPTGNVPPIDVKETGAGNAVKGKVLGPNPDGPKGAPQGERESTDREAVEARVRRLLANGVSASTSGTGGSVTAVCSGGRVQLTAWAPSPGFGIDDVSAGPGRSVYVVFESAGSSWQVRARCSGGTVLFDTQKVSGD</sequence>
<protein>
    <submittedName>
        <fullName evidence="2">Unannotated protein</fullName>
    </submittedName>
</protein>
<evidence type="ECO:0000313" key="2">
    <source>
        <dbReference type="EMBL" id="CAB4881394.1"/>
    </source>
</evidence>
<dbReference type="EMBL" id="CAFBLM010000108">
    <property type="protein sequence ID" value="CAB4881394.1"/>
    <property type="molecule type" value="Genomic_DNA"/>
</dbReference>
<dbReference type="AlphaFoldDB" id="A0A6J7EJP0"/>
<feature type="region of interest" description="Disordered" evidence="1">
    <location>
        <begin position="36"/>
        <end position="91"/>
    </location>
</feature>
<name>A0A6J7EJP0_9ZZZZ</name>